<reference evidence="2 3" key="1">
    <citation type="submission" date="2018-07" db="EMBL/GenBank/DDBJ databases">
        <title>New species, Clostridium PI-S10-A1B.</title>
        <authorList>
            <person name="Krishna G."/>
            <person name="Summeta K."/>
            <person name="Shikha S."/>
            <person name="Prabhu P.B."/>
            <person name="Suresh K."/>
        </authorList>
    </citation>
    <scope>NUCLEOTIDE SEQUENCE [LARGE SCALE GENOMIC DNA]</scope>
    <source>
        <strain evidence="2 3">PI-S10-A1B</strain>
    </source>
</reference>
<sequence>MSNTKTALQVTDFDFYGDSLVALKDNSTGEVYTAINSVLRGLGFKDEQVRYQRSKWINDISISKGVLKFNIPTNKGNQNSECINSRKLPIALAKINITKRMIRDYPNITHRLELYQDKCADVLASVFIDKQNISNIDMKPITDSLNKIVALLENQESRISKLEEYQHQQTSLPEPTYRKPYNPWFRKMSPKYTLLEEHFHINRGSLYRNILNELENLYDMDTQQIQADYLYENNLTSCYPLEPYEYSPKYRDMIEQIVNSNLIKYGIASEDDPITSKKHITIFDTPIEEICTK</sequence>
<dbReference type="EMBL" id="QOHO01000043">
    <property type="protein sequence ID" value="RFZ78246.1"/>
    <property type="molecule type" value="Genomic_DNA"/>
</dbReference>
<evidence type="ECO:0000313" key="3">
    <source>
        <dbReference type="Proteomes" id="UP000260680"/>
    </source>
</evidence>
<dbReference type="Proteomes" id="UP000260680">
    <property type="component" value="Unassembled WGS sequence"/>
</dbReference>
<comment type="caution">
    <text evidence="2">The sequence shown here is derived from an EMBL/GenBank/DDBJ whole genome shotgun (WGS) entry which is preliminary data.</text>
</comment>
<feature type="domain" description="Antirepressor protein ant N-terminal" evidence="1">
    <location>
        <begin position="14"/>
        <end position="130"/>
    </location>
</feature>
<organism evidence="2 3">
    <name type="scientific">Lacrimispora amygdalina</name>
    <dbReference type="NCBI Taxonomy" id="253257"/>
    <lineage>
        <taxon>Bacteria</taxon>
        <taxon>Bacillati</taxon>
        <taxon>Bacillota</taxon>
        <taxon>Clostridia</taxon>
        <taxon>Lachnospirales</taxon>
        <taxon>Lachnospiraceae</taxon>
        <taxon>Lacrimispora</taxon>
    </lineage>
</organism>
<dbReference type="Pfam" id="PF10547">
    <property type="entry name" value="P22_AR_N"/>
    <property type="match status" value="1"/>
</dbReference>
<dbReference type="RefSeq" id="WP_117417619.1">
    <property type="nucleotide sequence ID" value="NZ_QOHO01000043.1"/>
</dbReference>
<name>A0A3E2NB83_9FIRM</name>
<evidence type="ECO:0000259" key="1">
    <source>
        <dbReference type="Pfam" id="PF10547"/>
    </source>
</evidence>
<accession>A0A3E2NB83</accession>
<dbReference type="OrthoDB" id="9812611at2"/>
<protein>
    <recommendedName>
        <fullName evidence="1">Antirepressor protein ant N-terminal domain-containing protein</fullName>
    </recommendedName>
</protein>
<proteinExistence type="predicted"/>
<dbReference type="InterPro" id="IPR018875">
    <property type="entry name" value="Antirepressor_Ant_N"/>
</dbReference>
<dbReference type="AlphaFoldDB" id="A0A3E2NB83"/>
<gene>
    <name evidence="2" type="ORF">DS742_14125</name>
</gene>
<evidence type="ECO:0000313" key="2">
    <source>
        <dbReference type="EMBL" id="RFZ78246.1"/>
    </source>
</evidence>